<reference evidence="5 6" key="1">
    <citation type="journal article" date="2018" name="MBio">
        <title>Comparative Genomics Reveals the Core Gene Toolbox for the Fungus-Insect Symbiosis.</title>
        <authorList>
            <person name="Wang Y."/>
            <person name="Stata M."/>
            <person name="Wang W."/>
            <person name="Stajich J.E."/>
            <person name="White M.M."/>
            <person name="Moncalvo J.M."/>
        </authorList>
    </citation>
    <scope>NUCLEOTIDE SEQUENCE [LARGE SCALE GENOMIC DNA]</scope>
    <source>
        <strain evidence="5 6">SC-DP-2</strain>
    </source>
</reference>
<feature type="compositionally biased region" description="Polar residues" evidence="3">
    <location>
        <begin position="107"/>
        <end position="120"/>
    </location>
</feature>
<dbReference type="GO" id="GO:0005634">
    <property type="term" value="C:nucleus"/>
    <property type="evidence" value="ECO:0007669"/>
    <property type="project" value="TreeGrafter"/>
</dbReference>
<protein>
    <recommendedName>
        <fullName evidence="4">RRM domain-containing protein</fullName>
    </recommendedName>
</protein>
<feature type="compositionally biased region" description="Polar residues" evidence="3">
    <location>
        <begin position="598"/>
        <end position="612"/>
    </location>
</feature>
<feature type="domain" description="RRM" evidence="4">
    <location>
        <begin position="330"/>
        <end position="404"/>
    </location>
</feature>
<dbReference type="EMBL" id="MBFS01001147">
    <property type="protein sequence ID" value="PVV01359.1"/>
    <property type="molecule type" value="Genomic_DNA"/>
</dbReference>
<dbReference type="Proteomes" id="UP000245609">
    <property type="component" value="Unassembled WGS sequence"/>
</dbReference>
<dbReference type="InterPro" id="IPR035979">
    <property type="entry name" value="RBD_domain_sf"/>
</dbReference>
<evidence type="ECO:0000256" key="3">
    <source>
        <dbReference type="SAM" id="MobiDB-lite"/>
    </source>
</evidence>
<evidence type="ECO:0000313" key="6">
    <source>
        <dbReference type="Proteomes" id="UP000245609"/>
    </source>
</evidence>
<dbReference type="SUPFAM" id="SSF54928">
    <property type="entry name" value="RNA-binding domain, RBD"/>
    <property type="match status" value="1"/>
</dbReference>
<dbReference type="AlphaFoldDB" id="A0A2T9Z9S8"/>
<keyword evidence="6" id="KW-1185">Reference proteome</keyword>
<dbReference type="PANTHER" id="PTHR14398:SF0">
    <property type="entry name" value="ZINC FINGER PROTEIN SWM"/>
    <property type="match status" value="1"/>
</dbReference>
<feature type="compositionally biased region" description="Basic and acidic residues" evidence="3">
    <location>
        <begin position="187"/>
        <end position="197"/>
    </location>
</feature>
<dbReference type="InterPro" id="IPR000504">
    <property type="entry name" value="RRM_dom"/>
</dbReference>
<evidence type="ECO:0000256" key="1">
    <source>
        <dbReference type="ARBA" id="ARBA00022884"/>
    </source>
</evidence>
<feature type="region of interest" description="Disordered" evidence="3">
    <location>
        <begin position="99"/>
        <end position="268"/>
    </location>
</feature>
<proteinExistence type="predicted"/>
<keyword evidence="1 2" id="KW-0694">RNA-binding</keyword>
<dbReference type="InterPro" id="IPR045137">
    <property type="entry name" value="RBM26/27"/>
</dbReference>
<evidence type="ECO:0000259" key="4">
    <source>
        <dbReference type="PROSITE" id="PS50102"/>
    </source>
</evidence>
<dbReference type="InterPro" id="IPR002483">
    <property type="entry name" value="PWI_dom"/>
</dbReference>
<dbReference type="OrthoDB" id="443401at2759"/>
<dbReference type="STRING" id="133381.A0A2T9Z9S8"/>
<evidence type="ECO:0000256" key="2">
    <source>
        <dbReference type="PROSITE-ProRule" id="PRU00176"/>
    </source>
</evidence>
<dbReference type="Pfam" id="PF01480">
    <property type="entry name" value="PWI"/>
    <property type="match status" value="1"/>
</dbReference>
<evidence type="ECO:0000313" key="5">
    <source>
        <dbReference type="EMBL" id="PVV01359.1"/>
    </source>
</evidence>
<feature type="compositionally biased region" description="Polar residues" evidence="3">
    <location>
        <begin position="173"/>
        <end position="186"/>
    </location>
</feature>
<sequence>MVLFEKDQLPDLQSFLSELLKSLSEADPDILSEYVIVMLQNDLPEHELYNNCLTDLQDFLSEETESFVEFLFSILKSKKYLDKDLVPLKIYSFFKNSNNKSRNNLSPESQSSRTRNLTATSDNRSKSPSRSSNYSRRENSRHRRSASRSGNRHRESGLSKERQRSRYRDDNYESQNYKRTTSPQFRSSDRNRHREDYSDSPPIDDSFNSSSHNGGHLSSSPNNHDINEPYDPEDPILPSNDSTGDHDSSYNSAPANYPHPNIPNPAGFQQIIKNMPNQNQFNIPLAMGMPVPPNMNPHAAIQNQQNPQLFNPMQRPQLPFNRPAFHQNENIPVESLNRQAISTFFSKFGEIESIDIDIDSKSSLIIFKNPSDGYKAFKSPDAILGNRFVKIRKRKPQNINTAKSSSSLDEKIQTMPLLEKTLAIPTEVPQAFPTAPSALQTKSTFIQEDTDKTSESFENTDNNKSSVLETLLNPEEINNTIPPISNRKPSVPKKPFTNSMKLDFRPKTILFESVPDSLEVDVRQLLDAFAEFIKHDELTSASAKWVASNNPGKEDNLGFHQAKNNSEEQKQVLQSSEYPKPAEFFSESIVDNPDSNEESMTSGRNIHSSLYYNDSIDDDSENERHWKI</sequence>
<feature type="region of interest" description="Disordered" evidence="3">
    <location>
        <begin position="587"/>
        <end position="628"/>
    </location>
</feature>
<organism evidence="5 6">
    <name type="scientific">Smittium megazygosporum</name>
    <dbReference type="NCBI Taxonomy" id="133381"/>
    <lineage>
        <taxon>Eukaryota</taxon>
        <taxon>Fungi</taxon>
        <taxon>Fungi incertae sedis</taxon>
        <taxon>Zoopagomycota</taxon>
        <taxon>Kickxellomycotina</taxon>
        <taxon>Harpellomycetes</taxon>
        <taxon>Harpellales</taxon>
        <taxon>Legeriomycetaceae</taxon>
        <taxon>Smittium</taxon>
    </lineage>
</organism>
<dbReference type="PANTHER" id="PTHR14398">
    <property type="entry name" value="RNA RECOGNITION RRM/RNP DOMAIN"/>
    <property type="match status" value="1"/>
</dbReference>
<gene>
    <name evidence="5" type="ORF">BB560_004220</name>
</gene>
<dbReference type="GO" id="GO:0003723">
    <property type="term" value="F:RNA binding"/>
    <property type="evidence" value="ECO:0007669"/>
    <property type="project" value="UniProtKB-UniRule"/>
</dbReference>
<dbReference type="PROSITE" id="PS50102">
    <property type="entry name" value="RRM"/>
    <property type="match status" value="1"/>
</dbReference>
<accession>A0A2T9Z9S8</accession>
<feature type="compositionally biased region" description="Low complexity" evidence="3">
    <location>
        <begin position="206"/>
        <end position="224"/>
    </location>
</feature>
<comment type="caution">
    <text evidence="5">The sequence shown here is derived from an EMBL/GenBank/DDBJ whole genome shotgun (WGS) entry which is preliminary data.</text>
</comment>
<name>A0A2T9Z9S8_9FUNG</name>
<feature type="compositionally biased region" description="Basic and acidic residues" evidence="3">
    <location>
        <begin position="152"/>
        <end position="171"/>
    </location>
</feature>